<feature type="compositionally biased region" description="Basic residues" evidence="1">
    <location>
        <begin position="149"/>
        <end position="162"/>
    </location>
</feature>
<gene>
    <name evidence="2" type="ORF">AOQ84DRAFT_221474</name>
</gene>
<dbReference type="AlphaFoldDB" id="A0A8E2FCQ9"/>
<keyword evidence="3" id="KW-1185">Reference proteome</keyword>
<accession>A0A8E2FCQ9</accession>
<organism evidence="2 3">
    <name type="scientific">Glonium stellatum</name>
    <dbReference type="NCBI Taxonomy" id="574774"/>
    <lineage>
        <taxon>Eukaryota</taxon>
        <taxon>Fungi</taxon>
        <taxon>Dikarya</taxon>
        <taxon>Ascomycota</taxon>
        <taxon>Pezizomycotina</taxon>
        <taxon>Dothideomycetes</taxon>
        <taxon>Pleosporomycetidae</taxon>
        <taxon>Gloniales</taxon>
        <taxon>Gloniaceae</taxon>
        <taxon>Glonium</taxon>
    </lineage>
</organism>
<feature type="region of interest" description="Disordered" evidence="1">
    <location>
        <begin position="141"/>
        <end position="162"/>
    </location>
</feature>
<evidence type="ECO:0000313" key="2">
    <source>
        <dbReference type="EMBL" id="OCL14445.1"/>
    </source>
</evidence>
<dbReference type="Proteomes" id="UP000250140">
    <property type="component" value="Unassembled WGS sequence"/>
</dbReference>
<sequence length="162" mass="17168">MAQWHNAAGMTGPADCALRLRAFVTIEPHSTNHQKIIATTTATTNPAFFPARLSVILSATLPAILSATLPATLSATLPAILSATLPALCPLSACTLPAPCLALPTLLHATVKSKLAKSVQIGPNRSKSVQVRRLSITLSLPVQSPTASRTRHHDSHQRNMHH</sequence>
<dbReference type="EMBL" id="KV748575">
    <property type="protein sequence ID" value="OCL14445.1"/>
    <property type="molecule type" value="Genomic_DNA"/>
</dbReference>
<protein>
    <submittedName>
        <fullName evidence="2">Uncharacterized protein</fullName>
    </submittedName>
</protein>
<evidence type="ECO:0000256" key="1">
    <source>
        <dbReference type="SAM" id="MobiDB-lite"/>
    </source>
</evidence>
<proteinExistence type="predicted"/>
<reference evidence="2 3" key="1">
    <citation type="journal article" date="2016" name="Nat. Commun.">
        <title>Ectomycorrhizal ecology is imprinted in the genome of the dominant symbiotic fungus Cenococcum geophilum.</title>
        <authorList>
            <consortium name="DOE Joint Genome Institute"/>
            <person name="Peter M."/>
            <person name="Kohler A."/>
            <person name="Ohm R.A."/>
            <person name="Kuo A."/>
            <person name="Krutzmann J."/>
            <person name="Morin E."/>
            <person name="Arend M."/>
            <person name="Barry K.W."/>
            <person name="Binder M."/>
            <person name="Choi C."/>
            <person name="Clum A."/>
            <person name="Copeland A."/>
            <person name="Grisel N."/>
            <person name="Haridas S."/>
            <person name="Kipfer T."/>
            <person name="LaButti K."/>
            <person name="Lindquist E."/>
            <person name="Lipzen A."/>
            <person name="Maire R."/>
            <person name="Meier B."/>
            <person name="Mihaltcheva S."/>
            <person name="Molinier V."/>
            <person name="Murat C."/>
            <person name="Poggeler S."/>
            <person name="Quandt C.A."/>
            <person name="Sperisen C."/>
            <person name="Tritt A."/>
            <person name="Tisserant E."/>
            <person name="Crous P.W."/>
            <person name="Henrissat B."/>
            <person name="Nehls U."/>
            <person name="Egli S."/>
            <person name="Spatafora J.W."/>
            <person name="Grigoriev I.V."/>
            <person name="Martin F.M."/>
        </authorList>
    </citation>
    <scope>NUCLEOTIDE SEQUENCE [LARGE SCALE GENOMIC DNA]</scope>
    <source>
        <strain evidence="2 3">CBS 207.34</strain>
    </source>
</reference>
<name>A0A8E2FCQ9_9PEZI</name>
<evidence type="ECO:0000313" key="3">
    <source>
        <dbReference type="Proteomes" id="UP000250140"/>
    </source>
</evidence>